<accession>A0ABM3NQY6</accession>
<evidence type="ECO:0000313" key="2">
    <source>
        <dbReference type="Proteomes" id="UP001652583"/>
    </source>
</evidence>
<feature type="compositionally biased region" description="Low complexity" evidence="1">
    <location>
        <begin position="104"/>
        <end position="122"/>
    </location>
</feature>
<organism evidence="2 3">
    <name type="scientific">Acinonyx jubatus</name>
    <name type="common">Cheetah</name>
    <dbReference type="NCBI Taxonomy" id="32536"/>
    <lineage>
        <taxon>Eukaryota</taxon>
        <taxon>Metazoa</taxon>
        <taxon>Chordata</taxon>
        <taxon>Craniata</taxon>
        <taxon>Vertebrata</taxon>
        <taxon>Euteleostomi</taxon>
        <taxon>Mammalia</taxon>
        <taxon>Eutheria</taxon>
        <taxon>Laurasiatheria</taxon>
        <taxon>Carnivora</taxon>
        <taxon>Feliformia</taxon>
        <taxon>Felidae</taxon>
        <taxon>Felinae</taxon>
        <taxon>Acinonyx</taxon>
    </lineage>
</organism>
<evidence type="ECO:0000256" key="1">
    <source>
        <dbReference type="SAM" id="MobiDB-lite"/>
    </source>
</evidence>
<gene>
    <name evidence="3" type="primary">LOC128312378</name>
</gene>
<keyword evidence="2" id="KW-1185">Reference proteome</keyword>
<feature type="compositionally biased region" description="Low complexity" evidence="1">
    <location>
        <begin position="143"/>
        <end position="152"/>
    </location>
</feature>
<dbReference type="GeneID" id="128312378"/>
<dbReference type="RefSeq" id="XP_053061847.1">
    <property type="nucleotide sequence ID" value="XM_053205872.1"/>
</dbReference>
<dbReference type="Proteomes" id="UP001652583">
    <property type="component" value="Chromosome C1"/>
</dbReference>
<reference evidence="2" key="1">
    <citation type="submission" date="2025-05" db="UniProtKB">
        <authorList>
            <consortium name="RefSeq"/>
        </authorList>
    </citation>
    <scope>NUCLEOTIDE SEQUENCE [LARGE SCALE GENOMIC DNA]</scope>
</reference>
<protein>
    <submittedName>
        <fullName evidence="3">Nascent polypeptide-associated complex subunit alpha, muscle-specific form-like isoform X2</fullName>
    </submittedName>
</protein>
<evidence type="ECO:0000313" key="3">
    <source>
        <dbReference type="RefSeq" id="XP_053061847.1"/>
    </source>
</evidence>
<name>A0ABM3NQY6_ACIJB</name>
<feature type="region of interest" description="Disordered" evidence="1">
    <location>
        <begin position="67"/>
        <end position="201"/>
    </location>
</feature>
<sequence>MSWASAPPRPTAASLSEFQRPLSFPGFGVPPSRAPLAAPGGEGTLFPALFLAEGSLCCFRPQTFQNPPTNVVAGSRRSRALRSPRAAWSGDLAPRSPPGPPACAPGAASFHRAPVPSSAQSSARRRWRGGPAERCPRGRRRLLLLPVPAELRQGPGSNENREPSRFPGGGTPGTSGWAPARPPSASPKAPEARTVTQRPDN</sequence>
<proteinExistence type="predicted"/>
<reference evidence="3" key="2">
    <citation type="submission" date="2025-08" db="UniProtKB">
        <authorList>
            <consortium name="RefSeq"/>
        </authorList>
    </citation>
    <scope>IDENTIFICATION</scope>
    <source>
        <tissue evidence="3">Blood</tissue>
    </source>
</reference>